<evidence type="ECO:0000313" key="1">
    <source>
        <dbReference type="EMBL" id="KAJ7356200.1"/>
    </source>
</evidence>
<comment type="caution">
    <text evidence="1">The sequence shown here is derived from an EMBL/GenBank/DDBJ whole genome shotgun (WGS) entry which is preliminary data.</text>
</comment>
<evidence type="ECO:0000313" key="2">
    <source>
        <dbReference type="Proteomes" id="UP001163046"/>
    </source>
</evidence>
<organism evidence="1 2">
    <name type="scientific">Desmophyllum pertusum</name>
    <dbReference type="NCBI Taxonomy" id="174260"/>
    <lineage>
        <taxon>Eukaryota</taxon>
        <taxon>Metazoa</taxon>
        <taxon>Cnidaria</taxon>
        <taxon>Anthozoa</taxon>
        <taxon>Hexacorallia</taxon>
        <taxon>Scleractinia</taxon>
        <taxon>Caryophylliina</taxon>
        <taxon>Caryophylliidae</taxon>
        <taxon>Desmophyllum</taxon>
    </lineage>
</organism>
<dbReference type="AlphaFoldDB" id="A0A9W9YLA2"/>
<name>A0A9W9YLA2_9CNID</name>
<reference evidence="1" key="1">
    <citation type="submission" date="2023-01" db="EMBL/GenBank/DDBJ databases">
        <title>Genome assembly of the deep-sea coral Lophelia pertusa.</title>
        <authorList>
            <person name="Herrera S."/>
            <person name="Cordes E."/>
        </authorList>
    </citation>
    <scope>NUCLEOTIDE SEQUENCE</scope>
    <source>
        <strain evidence="1">USNM1676648</strain>
        <tissue evidence="1">Polyp</tissue>
    </source>
</reference>
<proteinExistence type="predicted"/>
<protein>
    <submittedName>
        <fullName evidence="1">Uncharacterized protein</fullName>
    </submittedName>
</protein>
<sequence>MVGIVNEGPSPPPILHISDGGHFENLALLPLLKLRLPKIVIVNGGYCKGDAAYDVDLKFALERAREKLRCSFTGLDGRDVMEDLRANFVEKEPGDQPRSYRFKVTYYSLEDGVEKDRRRRADPLYCSQDILVEAYRQRNA</sequence>
<dbReference type="EMBL" id="MU827323">
    <property type="protein sequence ID" value="KAJ7356200.1"/>
    <property type="molecule type" value="Genomic_DNA"/>
</dbReference>
<keyword evidence="2" id="KW-1185">Reference proteome</keyword>
<accession>A0A9W9YLA2</accession>
<dbReference type="Proteomes" id="UP001163046">
    <property type="component" value="Unassembled WGS sequence"/>
</dbReference>
<gene>
    <name evidence="1" type="ORF">OS493_025951</name>
</gene>